<evidence type="ECO:0000256" key="2">
    <source>
        <dbReference type="ARBA" id="ARBA00006706"/>
    </source>
</evidence>
<sequence>MSDSAKPKKSRKLTSDDWKLFDDAFPGFVNDLVQEEENDLAIGDSIKWLREVLEYNVPGGKRNRGLSVIGSLRHLIREEHFTDEHLRVALLLGWCVEWFQAFFLVADDIMDQSMTRRGQPCWYRQPEVGNIAINDGIMIEQTVFRLLKKHIKHQSYYVDVVELFHEVAYLTSLGQSLDLRTKPGENFEGFTLDRYRTIVKHKTAFYSFYLPVALAMFVAGIKDEASHANAKIILLEMGEFFQIQDDYIDVFGDASVTGKVGTDIEEGKCTWLVVQALKRANAQQLTIIKENLGINDIEASAKVKRVYRELNLEQVFHEYEEASYQRIIDLISKHSGDLPDEVFLDFVRKIYKRKK</sequence>
<keyword evidence="4" id="KW-0479">Metal-binding</keyword>
<comment type="cofactor">
    <cofactor evidence="1">
        <name>Mg(2+)</name>
        <dbReference type="ChEBI" id="CHEBI:18420"/>
    </cofactor>
</comment>
<dbReference type="InterPro" id="IPR000092">
    <property type="entry name" value="Polyprenyl_synt"/>
</dbReference>
<dbReference type="InterPro" id="IPR033749">
    <property type="entry name" value="Polyprenyl_synt_CS"/>
</dbReference>
<dbReference type="PANTHER" id="PTHR11525">
    <property type="entry name" value="FARNESYL-PYROPHOSPHATE SYNTHETASE"/>
    <property type="match status" value="1"/>
</dbReference>
<dbReference type="OMA" id="CSWVVNQ"/>
<dbReference type="FunCoup" id="A7S5I7">
    <property type="interactions" value="721"/>
</dbReference>
<gene>
    <name evidence="10" type="ORF">NEMVEDRAFT_v1g185913</name>
</gene>
<name>A7S5I7_NEMVE</name>
<dbReference type="FunFam" id="1.10.600.10:FF:000008">
    <property type="entry name" value="Farnesyl pyrophosphate synthase"/>
    <property type="match status" value="1"/>
</dbReference>
<dbReference type="eggNOG" id="KOG0711">
    <property type="taxonomic scope" value="Eukaryota"/>
</dbReference>
<dbReference type="InterPro" id="IPR039702">
    <property type="entry name" value="FPS1-like"/>
</dbReference>
<evidence type="ECO:0000313" key="10">
    <source>
        <dbReference type="EMBL" id="EDO40981.1"/>
    </source>
</evidence>
<dbReference type="EMBL" id="DS469583">
    <property type="protein sequence ID" value="EDO40981.1"/>
    <property type="molecule type" value="Genomic_DNA"/>
</dbReference>
<dbReference type="Proteomes" id="UP000001593">
    <property type="component" value="Unassembled WGS sequence"/>
</dbReference>
<keyword evidence="11" id="KW-1185">Reference proteome</keyword>
<keyword evidence="9" id="KW-0472">Membrane</keyword>
<accession>A7S5I7</accession>
<dbReference type="InterPro" id="IPR008949">
    <property type="entry name" value="Isoprenoid_synthase_dom_sf"/>
</dbReference>
<evidence type="ECO:0000256" key="3">
    <source>
        <dbReference type="ARBA" id="ARBA00022679"/>
    </source>
</evidence>
<keyword evidence="9" id="KW-1133">Transmembrane helix</keyword>
<keyword evidence="5" id="KW-0460">Magnesium</keyword>
<dbReference type="PROSITE" id="PS00444">
    <property type="entry name" value="POLYPRENYL_SYNTHASE_2"/>
    <property type="match status" value="1"/>
</dbReference>
<dbReference type="Gene3D" id="1.10.600.10">
    <property type="entry name" value="Farnesyl Diphosphate Synthase"/>
    <property type="match status" value="1"/>
</dbReference>
<dbReference type="SUPFAM" id="SSF48576">
    <property type="entry name" value="Terpenoid synthases"/>
    <property type="match status" value="1"/>
</dbReference>
<proteinExistence type="inferred from homology"/>
<evidence type="ECO:0000256" key="4">
    <source>
        <dbReference type="ARBA" id="ARBA00022723"/>
    </source>
</evidence>
<protein>
    <recommendedName>
        <fullName evidence="7">Farnesyl pyrophosphate synthase</fullName>
    </recommendedName>
</protein>
<dbReference type="GO" id="GO:0046872">
    <property type="term" value="F:metal ion binding"/>
    <property type="evidence" value="ECO:0007669"/>
    <property type="project" value="UniProtKB-KW"/>
</dbReference>
<dbReference type="GO" id="GO:0004337">
    <property type="term" value="F:(2E,6E)-farnesyl diphosphate synthase activity"/>
    <property type="evidence" value="ECO:0000318"/>
    <property type="project" value="GO_Central"/>
</dbReference>
<organism evidence="10 11">
    <name type="scientific">Nematostella vectensis</name>
    <name type="common">Starlet sea anemone</name>
    <dbReference type="NCBI Taxonomy" id="45351"/>
    <lineage>
        <taxon>Eukaryota</taxon>
        <taxon>Metazoa</taxon>
        <taxon>Cnidaria</taxon>
        <taxon>Anthozoa</taxon>
        <taxon>Hexacorallia</taxon>
        <taxon>Actiniaria</taxon>
        <taxon>Edwardsiidae</taxon>
        <taxon>Nematostella</taxon>
    </lineage>
</organism>
<dbReference type="SFLD" id="SFLDS00005">
    <property type="entry name" value="Isoprenoid_Synthase_Type_I"/>
    <property type="match status" value="1"/>
</dbReference>
<evidence type="ECO:0000256" key="5">
    <source>
        <dbReference type="ARBA" id="ARBA00022842"/>
    </source>
</evidence>
<dbReference type="CDD" id="cd00685">
    <property type="entry name" value="Trans_IPPS_HT"/>
    <property type="match status" value="1"/>
</dbReference>
<dbReference type="GO" id="GO:0004161">
    <property type="term" value="F:dimethylallyltranstransferase activity"/>
    <property type="evidence" value="ECO:0000318"/>
    <property type="project" value="GO_Central"/>
</dbReference>
<evidence type="ECO:0000256" key="1">
    <source>
        <dbReference type="ARBA" id="ARBA00001946"/>
    </source>
</evidence>
<evidence type="ECO:0000256" key="8">
    <source>
        <dbReference type="RuleBase" id="RU004466"/>
    </source>
</evidence>
<comment type="similarity">
    <text evidence="2 8">Belongs to the FPP/GGPP synthase family.</text>
</comment>
<keyword evidence="3 8" id="KW-0808">Transferase</keyword>
<evidence type="ECO:0000313" key="11">
    <source>
        <dbReference type="Proteomes" id="UP000001593"/>
    </source>
</evidence>
<evidence type="ECO:0000256" key="6">
    <source>
        <dbReference type="ARBA" id="ARBA00023229"/>
    </source>
</evidence>
<feature type="transmembrane region" description="Helical" evidence="9">
    <location>
        <begin position="204"/>
        <end position="221"/>
    </location>
</feature>
<dbReference type="PANTHER" id="PTHR11525:SF0">
    <property type="entry name" value="FARNESYL PYROPHOSPHATE SYNTHASE"/>
    <property type="match status" value="1"/>
</dbReference>
<dbReference type="GO" id="GO:0045337">
    <property type="term" value="P:farnesyl diphosphate biosynthetic process"/>
    <property type="evidence" value="ECO:0000318"/>
    <property type="project" value="GO_Central"/>
</dbReference>
<dbReference type="Pfam" id="PF00348">
    <property type="entry name" value="polyprenyl_synt"/>
    <property type="match status" value="1"/>
</dbReference>
<dbReference type="GO" id="GO:0005737">
    <property type="term" value="C:cytoplasm"/>
    <property type="evidence" value="ECO:0000318"/>
    <property type="project" value="GO_Central"/>
</dbReference>
<keyword evidence="6" id="KW-0414">Isoprene biosynthesis</keyword>
<evidence type="ECO:0000256" key="7">
    <source>
        <dbReference type="ARBA" id="ARBA00034546"/>
    </source>
</evidence>
<dbReference type="HOGENOM" id="CLU_028376_0_1_1"/>
<dbReference type="AlphaFoldDB" id="A7S5I7"/>
<reference evidence="10 11" key="1">
    <citation type="journal article" date="2007" name="Science">
        <title>Sea anemone genome reveals ancestral eumetazoan gene repertoire and genomic organization.</title>
        <authorList>
            <person name="Putnam N.H."/>
            <person name="Srivastava M."/>
            <person name="Hellsten U."/>
            <person name="Dirks B."/>
            <person name="Chapman J."/>
            <person name="Salamov A."/>
            <person name="Terry A."/>
            <person name="Shapiro H."/>
            <person name="Lindquist E."/>
            <person name="Kapitonov V.V."/>
            <person name="Jurka J."/>
            <person name="Genikhovich G."/>
            <person name="Grigoriev I.V."/>
            <person name="Lucas S.M."/>
            <person name="Steele R.E."/>
            <person name="Finnerty J.R."/>
            <person name="Technau U."/>
            <person name="Martindale M.Q."/>
            <person name="Rokhsar D.S."/>
        </authorList>
    </citation>
    <scope>NUCLEOTIDE SEQUENCE [LARGE SCALE GENOMIC DNA]</scope>
    <source>
        <strain evidence="11">CH2 X CH6</strain>
    </source>
</reference>
<evidence type="ECO:0000256" key="9">
    <source>
        <dbReference type="SAM" id="Phobius"/>
    </source>
</evidence>
<dbReference type="SFLD" id="SFLDG01017">
    <property type="entry name" value="Polyprenyl_Transferase_Like"/>
    <property type="match status" value="1"/>
</dbReference>
<dbReference type="PROSITE" id="PS00723">
    <property type="entry name" value="POLYPRENYL_SYNTHASE_1"/>
    <property type="match status" value="1"/>
</dbReference>
<keyword evidence="9" id="KW-0812">Transmembrane</keyword>
<dbReference type="STRING" id="45351.A7S5I7"/>
<dbReference type="PhylomeDB" id="A7S5I7"/>
<dbReference type="InParanoid" id="A7S5I7"/>